<sequence length="108" mass="12809">MSKRSDKAAAKLFHQLFPGVGWDYTDHKAKPLLRAAFALYESEWKTTQPQAFRIERWEWPAKAFKSDDPYVFDAHEPWTVLFREVKMLHDAHRETSGYPRTLADRMPR</sequence>
<evidence type="ECO:0000313" key="2">
    <source>
        <dbReference type="Proteomes" id="UP000680348"/>
    </source>
</evidence>
<name>A0A942DX40_9HYPH</name>
<dbReference type="RefSeq" id="WP_188254371.1">
    <property type="nucleotide sequence ID" value="NZ_JABVCF010000004.1"/>
</dbReference>
<keyword evidence="2" id="KW-1185">Reference proteome</keyword>
<evidence type="ECO:0000313" key="1">
    <source>
        <dbReference type="EMBL" id="MBS3648808.1"/>
    </source>
</evidence>
<protein>
    <submittedName>
        <fullName evidence="1">Uncharacterized protein</fullName>
    </submittedName>
</protein>
<dbReference type="EMBL" id="JAGWCR010000004">
    <property type="protein sequence ID" value="MBS3648808.1"/>
    <property type="molecule type" value="Genomic_DNA"/>
</dbReference>
<gene>
    <name evidence="1" type="ORF">KEU06_09340</name>
</gene>
<reference evidence="1" key="1">
    <citation type="submission" date="2021-04" db="EMBL/GenBank/DDBJ databases">
        <title>Pseudaminobacter soli sp. nov., isolated from paddy soil contaminated by heavy metals.</title>
        <authorList>
            <person name="Zhang K."/>
        </authorList>
    </citation>
    <scope>NUCLEOTIDE SEQUENCE</scope>
    <source>
        <strain evidence="1">19-2017</strain>
    </source>
</reference>
<comment type="caution">
    <text evidence="1">The sequence shown here is derived from an EMBL/GenBank/DDBJ whole genome shotgun (WGS) entry which is preliminary data.</text>
</comment>
<proteinExistence type="predicted"/>
<accession>A0A942DX40</accession>
<organism evidence="1 2">
    <name type="scientific">Pseudaminobacter soli</name>
    <name type="common">ex Zhang et al. 2022</name>
    <dbReference type="NCBI Taxonomy" id="2831468"/>
    <lineage>
        <taxon>Bacteria</taxon>
        <taxon>Pseudomonadati</taxon>
        <taxon>Pseudomonadota</taxon>
        <taxon>Alphaproteobacteria</taxon>
        <taxon>Hyphomicrobiales</taxon>
        <taxon>Phyllobacteriaceae</taxon>
        <taxon>Pseudaminobacter</taxon>
    </lineage>
</organism>
<dbReference type="Proteomes" id="UP000680348">
    <property type="component" value="Unassembled WGS sequence"/>
</dbReference>
<dbReference type="AlphaFoldDB" id="A0A942DX40"/>